<sequence length="92" mass="9619">MQRLVRIVCAPVLSGLAAAVHLSGDPALRFARSVAAPPRPLPPLFLHSIRPALDCAFGTEDEAHFPDALAALVARLRANPVSAAFEPATAEA</sequence>
<protein>
    <submittedName>
        <fullName evidence="1">Uncharacterized protein</fullName>
    </submittedName>
</protein>
<evidence type="ECO:0000313" key="1">
    <source>
        <dbReference type="EMBL" id="AWN37431.1"/>
    </source>
</evidence>
<dbReference type="EMBL" id="CP029551">
    <property type="protein sequence ID" value="AWN37431.1"/>
    <property type="molecule type" value="Genomic_DNA"/>
</dbReference>
<gene>
    <name evidence="1" type="ORF">DK427_18290</name>
</gene>
<dbReference type="RefSeq" id="WP_109952510.1">
    <property type="nucleotide sequence ID" value="NZ_CP029551.1"/>
</dbReference>
<keyword evidence="2" id="KW-1185">Reference proteome</keyword>
<accession>A0A2U8VVQ5</accession>
<organism evidence="1 2">
    <name type="scientific">Methylobacterium radiodurans</name>
    <dbReference type="NCBI Taxonomy" id="2202828"/>
    <lineage>
        <taxon>Bacteria</taxon>
        <taxon>Pseudomonadati</taxon>
        <taxon>Pseudomonadota</taxon>
        <taxon>Alphaproteobacteria</taxon>
        <taxon>Hyphomicrobiales</taxon>
        <taxon>Methylobacteriaceae</taxon>
        <taxon>Methylobacterium</taxon>
    </lineage>
</organism>
<dbReference type="AlphaFoldDB" id="A0A2U8VVQ5"/>
<dbReference type="KEGG" id="meti:DK427_18290"/>
<proteinExistence type="predicted"/>
<dbReference type="Proteomes" id="UP000246058">
    <property type="component" value="Chromosome"/>
</dbReference>
<name>A0A2U8VVQ5_9HYPH</name>
<evidence type="ECO:0000313" key="2">
    <source>
        <dbReference type="Proteomes" id="UP000246058"/>
    </source>
</evidence>
<reference evidence="1 2" key="1">
    <citation type="submission" date="2018-05" db="EMBL/GenBank/DDBJ databases">
        <title>Complete Genome Sequence of Methylobacterium sp. 17Sr1-43.</title>
        <authorList>
            <person name="Srinivasan S."/>
        </authorList>
    </citation>
    <scope>NUCLEOTIDE SEQUENCE [LARGE SCALE GENOMIC DNA]</scope>
    <source>
        <strain evidence="1 2">17Sr1-43</strain>
    </source>
</reference>